<name>A0ABD3HWB0_9MARC</name>
<dbReference type="EMBL" id="JBJQOH010000002">
    <property type="protein sequence ID" value="KAL3695793.1"/>
    <property type="molecule type" value="Genomic_DNA"/>
</dbReference>
<accession>A0ABD3HWB0</accession>
<dbReference type="AlphaFoldDB" id="A0ABD3HWB0"/>
<keyword evidence="2" id="KW-1185">Reference proteome</keyword>
<proteinExistence type="predicted"/>
<organism evidence="1 2">
    <name type="scientific">Riccia sorocarpa</name>
    <dbReference type="NCBI Taxonomy" id="122646"/>
    <lineage>
        <taxon>Eukaryota</taxon>
        <taxon>Viridiplantae</taxon>
        <taxon>Streptophyta</taxon>
        <taxon>Embryophyta</taxon>
        <taxon>Marchantiophyta</taxon>
        <taxon>Marchantiopsida</taxon>
        <taxon>Marchantiidae</taxon>
        <taxon>Marchantiales</taxon>
        <taxon>Ricciaceae</taxon>
        <taxon>Riccia</taxon>
    </lineage>
</organism>
<evidence type="ECO:0000313" key="2">
    <source>
        <dbReference type="Proteomes" id="UP001633002"/>
    </source>
</evidence>
<protein>
    <submittedName>
        <fullName evidence="1">Uncharacterized protein</fullName>
    </submittedName>
</protein>
<sequence length="157" mass="17785">MNLSATNSSMPEHAKVFRTYQRVTLSSGTGESNQENQIRRMGKLKGEIFRTSILAFHSTSDAVGNLKFEAIPKNRADRKQRFPSQLSWQGKLTIRNRLKKHSSILLFEAAPVVRSPHWEGGSRGVFQLSSSSAAACRWRGGPHHRVRRINWRLSDSL</sequence>
<gene>
    <name evidence="1" type="ORF">R1sor_009869</name>
</gene>
<comment type="caution">
    <text evidence="1">The sequence shown here is derived from an EMBL/GenBank/DDBJ whole genome shotgun (WGS) entry which is preliminary data.</text>
</comment>
<evidence type="ECO:0000313" key="1">
    <source>
        <dbReference type="EMBL" id="KAL3695793.1"/>
    </source>
</evidence>
<reference evidence="1 2" key="1">
    <citation type="submission" date="2024-09" db="EMBL/GenBank/DDBJ databases">
        <title>Chromosome-scale assembly of Riccia sorocarpa.</title>
        <authorList>
            <person name="Paukszto L."/>
        </authorList>
    </citation>
    <scope>NUCLEOTIDE SEQUENCE [LARGE SCALE GENOMIC DNA]</scope>
    <source>
        <strain evidence="1">LP-2024</strain>
        <tissue evidence="1">Aerial parts of the thallus</tissue>
    </source>
</reference>
<dbReference type="Proteomes" id="UP001633002">
    <property type="component" value="Unassembled WGS sequence"/>
</dbReference>